<evidence type="ECO:0000256" key="11">
    <source>
        <dbReference type="ARBA" id="ARBA00023170"/>
    </source>
</evidence>
<dbReference type="FunFam" id="3.80.10.10:FF:000299">
    <property type="entry name" value="Piriformospora indica-insensitive protein 2"/>
    <property type="match status" value="1"/>
</dbReference>
<dbReference type="GO" id="GO:0005524">
    <property type="term" value="F:ATP binding"/>
    <property type="evidence" value="ECO:0007669"/>
    <property type="project" value="InterPro"/>
</dbReference>
<dbReference type="Proteomes" id="UP001054821">
    <property type="component" value="Chromosome 6"/>
</dbReference>
<keyword evidence="6" id="KW-0812">Transmembrane</keyword>
<sequence>MEKNNFSGSVPAIIRNLWMLRRLDLSENEFSGQIPSSLANITQLYALYLQKNRLTGTIPLSFGNLSYLQELDLSQNHLNGTIPKQLMRNLDLSENKLSGELPSSLGSCVSLEHLHLEGNFFEGTIPPSFSSLRGLQDLDLSHYYLSGQIPVFFQHFSLVNLNLSFNHFEGGVPTGGVFKNTSAISVAGNQKLCGGIPELDFPACIARILGPNDTAVAVKVLYLHQEGALKSFVAECEALRNTWHWNLVKILTDCSSLDFQGNDFKSRIYEHMPSGSLESWLHPISEAGDVDGDLRILSLLQRLNIAIDVASALDYLHHHCQDPIVHSRFVPEATTRCNLNQSSSVGLKGTVGYAAPEYGMGSTITTYGDVYSFGILLLEMFTGKKPTDDMFKDGMQLHNFVSNTLPEEISEILDPLFVEGGRGEDEELTYEEKCIVGQGKDDLNQDCLVAILKIGVACSVESPRGRMDISHVVKVLKQVRDTLIGSALN</sequence>
<name>A0AAD4VK80_PRUDU</name>
<keyword evidence="5" id="KW-0433">Leucine-rich repeat</keyword>
<keyword evidence="11" id="KW-0675">Receptor</keyword>
<evidence type="ECO:0000256" key="8">
    <source>
        <dbReference type="ARBA" id="ARBA00022737"/>
    </source>
</evidence>
<dbReference type="PRINTS" id="PR00019">
    <property type="entry name" value="LEURICHRPT"/>
</dbReference>
<dbReference type="InterPro" id="IPR051716">
    <property type="entry name" value="Plant_RL_S/T_kinase"/>
</dbReference>
<keyword evidence="15" id="KW-1185">Reference proteome</keyword>
<comment type="similarity">
    <text evidence="3">Belongs to the RLP family.</text>
</comment>
<dbReference type="AlphaFoldDB" id="A0AAD4VK80"/>
<evidence type="ECO:0000256" key="7">
    <source>
        <dbReference type="ARBA" id="ARBA00022729"/>
    </source>
</evidence>
<dbReference type="Pfam" id="PF13855">
    <property type="entry name" value="LRR_8"/>
    <property type="match status" value="1"/>
</dbReference>
<evidence type="ECO:0000256" key="6">
    <source>
        <dbReference type="ARBA" id="ARBA00022692"/>
    </source>
</evidence>
<evidence type="ECO:0000256" key="12">
    <source>
        <dbReference type="ARBA" id="ARBA00023180"/>
    </source>
</evidence>
<dbReference type="GO" id="GO:0004672">
    <property type="term" value="F:protein kinase activity"/>
    <property type="evidence" value="ECO:0007669"/>
    <property type="project" value="InterPro"/>
</dbReference>
<feature type="domain" description="Protein kinase" evidence="13">
    <location>
        <begin position="163"/>
        <end position="484"/>
    </location>
</feature>
<organism evidence="14 15">
    <name type="scientific">Prunus dulcis</name>
    <name type="common">Almond</name>
    <name type="synonym">Amygdalus dulcis</name>
    <dbReference type="NCBI Taxonomy" id="3755"/>
    <lineage>
        <taxon>Eukaryota</taxon>
        <taxon>Viridiplantae</taxon>
        <taxon>Streptophyta</taxon>
        <taxon>Embryophyta</taxon>
        <taxon>Tracheophyta</taxon>
        <taxon>Spermatophyta</taxon>
        <taxon>Magnoliopsida</taxon>
        <taxon>eudicotyledons</taxon>
        <taxon>Gunneridae</taxon>
        <taxon>Pentapetalae</taxon>
        <taxon>rosids</taxon>
        <taxon>fabids</taxon>
        <taxon>Rosales</taxon>
        <taxon>Rosaceae</taxon>
        <taxon>Amygdaloideae</taxon>
        <taxon>Amygdaleae</taxon>
        <taxon>Prunus</taxon>
    </lineage>
</organism>
<reference evidence="14 15" key="1">
    <citation type="journal article" date="2022" name="G3 (Bethesda)">
        <title>Whole-genome sequence and methylome profiling of the almond [Prunus dulcis (Mill.) D.A. Webb] cultivar 'Nonpareil'.</title>
        <authorList>
            <person name="D'Amico-Willman K.M."/>
            <person name="Ouma W.Z."/>
            <person name="Meulia T."/>
            <person name="Sideli G.M."/>
            <person name="Gradziel T.M."/>
            <person name="Fresnedo-Ramirez J."/>
        </authorList>
    </citation>
    <scope>NUCLEOTIDE SEQUENCE [LARGE SCALE GENOMIC DNA]</scope>
    <source>
        <strain evidence="14">Clone GOH B32 T37-40</strain>
    </source>
</reference>
<dbReference type="InterPro" id="IPR001245">
    <property type="entry name" value="Ser-Thr/Tyr_kinase_cat_dom"/>
</dbReference>
<evidence type="ECO:0000256" key="5">
    <source>
        <dbReference type="ARBA" id="ARBA00022614"/>
    </source>
</evidence>
<dbReference type="Pfam" id="PF00560">
    <property type="entry name" value="LRR_1"/>
    <property type="match status" value="3"/>
</dbReference>
<dbReference type="InterPro" id="IPR032675">
    <property type="entry name" value="LRR_dom_sf"/>
</dbReference>
<dbReference type="FunFam" id="3.80.10.10:FF:000111">
    <property type="entry name" value="LRR receptor-like serine/threonine-protein kinase ERECTA"/>
    <property type="match status" value="1"/>
</dbReference>
<dbReference type="GO" id="GO:0005886">
    <property type="term" value="C:plasma membrane"/>
    <property type="evidence" value="ECO:0007669"/>
    <property type="project" value="UniProtKB-SubCell"/>
</dbReference>
<dbReference type="PANTHER" id="PTHR48053:SF37">
    <property type="entry name" value="LEUCINE-RICH REPEAT PROTEIN KINASE FAMILY PROTEIN"/>
    <property type="match status" value="1"/>
</dbReference>
<keyword evidence="12" id="KW-0325">Glycoprotein</keyword>
<dbReference type="InterPro" id="IPR001611">
    <property type="entry name" value="Leu-rich_rpt"/>
</dbReference>
<evidence type="ECO:0000256" key="3">
    <source>
        <dbReference type="ARBA" id="ARBA00009592"/>
    </source>
</evidence>
<dbReference type="SUPFAM" id="SSF56112">
    <property type="entry name" value="Protein kinase-like (PK-like)"/>
    <property type="match status" value="1"/>
</dbReference>
<evidence type="ECO:0000256" key="1">
    <source>
        <dbReference type="ARBA" id="ARBA00004236"/>
    </source>
</evidence>
<keyword evidence="9" id="KW-1133">Transmembrane helix</keyword>
<dbReference type="InterPro" id="IPR000719">
    <property type="entry name" value="Prot_kinase_dom"/>
</dbReference>
<comment type="subcellular location">
    <subcellularLocation>
        <location evidence="1">Cell membrane</location>
    </subcellularLocation>
    <subcellularLocation>
        <location evidence="2">Membrane</location>
        <topology evidence="2">Single-pass type I membrane protein</topology>
    </subcellularLocation>
</comment>
<dbReference type="EMBL" id="JAJFAZ020000006">
    <property type="protein sequence ID" value="KAI5325864.1"/>
    <property type="molecule type" value="Genomic_DNA"/>
</dbReference>
<dbReference type="PANTHER" id="PTHR48053">
    <property type="entry name" value="LEUCINE RICH REPEAT FAMILY PROTEIN, EXPRESSED"/>
    <property type="match status" value="1"/>
</dbReference>
<dbReference type="PROSITE" id="PS50011">
    <property type="entry name" value="PROTEIN_KINASE_DOM"/>
    <property type="match status" value="1"/>
</dbReference>
<dbReference type="Gene3D" id="1.10.510.10">
    <property type="entry name" value="Transferase(Phosphotransferase) domain 1"/>
    <property type="match status" value="2"/>
</dbReference>
<proteinExistence type="inferred from homology"/>
<keyword evidence="10" id="KW-0472">Membrane</keyword>
<evidence type="ECO:0000256" key="4">
    <source>
        <dbReference type="ARBA" id="ARBA00022475"/>
    </source>
</evidence>
<dbReference type="SUPFAM" id="SSF52058">
    <property type="entry name" value="L domain-like"/>
    <property type="match status" value="1"/>
</dbReference>
<evidence type="ECO:0000313" key="15">
    <source>
        <dbReference type="Proteomes" id="UP001054821"/>
    </source>
</evidence>
<dbReference type="Gene3D" id="3.80.10.10">
    <property type="entry name" value="Ribonuclease Inhibitor"/>
    <property type="match status" value="1"/>
</dbReference>
<evidence type="ECO:0000256" key="2">
    <source>
        <dbReference type="ARBA" id="ARBA00004479"/>
    </source>
</evidence>
<comment type="caution">
    <text evidence="14">The sequence shown here is derived from an EMBL/GenBank/DDBJ whole genome shotgun (WGS) entry which is preliminary data.</text>
</comment>
<gene>
    <name evidence="14" type="ORF">L3X38_034938</name>
</gene>
<accession>A0AAD4VK80</accession>
<dbReference type="Pfam" id="PF07714">
    <property type="entry name" value="PK_Tyr_Ser-Thr"/>
    <property type="match status" value="2"/>
</dbReference>
<keyword evidence="7" id="KW-0732">Signal</keyword>
<dbReference type="InterPro" id="IPR011009">
    <property type="entry name" value="Kinase-like_dom_sf"/>
</dbReference>
<protein>
    <recommendedName>
        <fullName evidence="13">Protein kinase domain-containing protein</fullName>
    </recommendedName>
</protein>
<evidence type="ECO:0000259" key="13">
    <source>
        <dbReference type="PROSITE" id="PS50011"/>
    </source>
</evidence>
<keyword evidence="4" id="KW-1003">Cell membrane</keyword>
<keyword evidence="8" id="KW-0677">Repeat</keyword>
<evidence type="ECO:0000313" key="14">
    <source>
        <dbReference type="EMBL" id="KAI5325864.1"/>
    </source>
</evidence>
<evidence type="ECO:0000256" key="10">
    <source>
        <dbReference type="ARBA" id="ARBA00023136"/>
    </source>
</evidence>
<evidence type="ECO:0000256" key="9">
    <source>
        <dbReference type="ARBA" id="ARBA00022989"/>
    </source>
</evidence>